<dbReference type="InterPro" id="IPR046532">
    <property type="entry name" value="DUF6597"/>
</dbReference>
<proteinExistence type="predicted"/>
<protein>
    <submittedName>
        <fullName evidence="5">Helix-turn-helix domain-containing protein</fullName>
    </submittedName>
</protein>
<dbReference type="InterPro" id="IPR009057">
    <property type="entry name" value="Homeodomain-like_sf"/>
</dbReference>
<sequence length="270" mass="30969">MEYQTYRPHTDLSAFIKCYWTLESPEEEKAQKQTIVPDGCMEMIFHYGDLYRQYTGKATSIIQPRCFVFGQLSQPLEIEPTGATGIFAIRFHPEGFTPFATIPIKTMENRAVPLTELFGEKGNDIAQKILTASTTHKRITLIETFLSEYLANTDVINDIVKSVVDTIITANGQLSIHEISEQQNINRRKLERNFALAIGLSPKQLSKTIRLQATLKLLLNKQFASFTHLAYEAEYYDQAHFIKDFKEFTGLTPKEFYNDNLKLSALFYKD</sequence>
<dbReference type="PANTHER" id="PTHR46796">
    <property type="entry name" value="HTH-TYPE TRANSCRIPTIONAL ACTIVATOR RHAS-RELATED"/>
    <property type="match status" value="1"/>
</dbReference>
<dbReference type="InterPro" id="IPR018060">
    <property type="entry name" value="HTH_AraC"/>
</dbReference>
<evidence type="ECO:0000313" key="6">
    <source>
        <dbReference type="Proteomes" id="UP001165460"/>
    </source>
</evidence>
<keyword evidence="2" id="KW-0238">DNA-binding</keyword>
<accession>A0ABS9ZXT0</accession>
<evidence type="ECO:0000256" key="2">
    <source>
        <dbReference type="ARBA" id="ARBA00023125"/>
    </source>
</evidence>
<dbReference type="Pfam" id="PF12833">
    <property type="entry name" value="HTH_18"/>
    <property type="match status" value="1"/>
</dbReference>
<keyword evidence="6" id="KW-1185">Reference proteome</keyword>
<dbReference type="SMART" id="SM00342">
    <property type="entry name" value="HTH_ARAC"/>
    <property type="match status" value="1"/>
</dbReference>
<evidence type="ECO:0000259" key="4">
    <source>
        <dbReference type="PROSITE" id="PS01124"/>
    </source>
</evidence>
<dbReference type="InterPro" id="IPR050204">
    <property type="entry name" value="AraC_XylS_family_regulators"/>
</dbReference>
<name>A0ABS9ZXT0_9SPHI</name>
<evidence type="ECO:0000256" key="1">
    <source>
        <dbReference type="ARBA" id="ARBA00023015"/>
    </source>
</evidence>
<evidence type="ECO:0000313" key="5">
    <source>
        <dbReference type="EMBL" id="MCJ0743097.1"/>
    </source>
</evidence>
<keyword evidence="3" id="KW-0804">Transcription</keyword>
<reference evidence="5" key="1">
    <citation type="submission" date="2022-03" db="EMBL/GenBank/DDBJ databases">
        <authorList>
            <person name="Woo C.Y."/>
        </authorList>
    </citation>
    <scope>NUCLEOTIDE SEQUENCE</scope>
    <source>
        <strain evidence="5">CYS-01</strain>
    </source>
</reference>
<dbReference type="PANTHER" id="PTHR46796:SF13">
    <property type="entry name" value="HTH-TYPE TRANSCRIPTIONAL ACTIVATOR RHAS"/>
    <property type="match status" value="1"/>
</dbReference>
<dbReference type="Pfam" id="PF20240">
    <property type="entry name" value="DUF6597"/>
    <property type="match status" value="1"/>
</dbReference>
<dbReference type="Gene3D" id="1.10.10.60">
    <property type="entry name" value="Homeodomain-like"/>
    <property type="match status" value="1"/>
</dbReference>
<dbReference type="SUPFAM" id="SSF46689">
    <property type="entry name" value="Homeodomain-like"/>
    <property type="match status" value="1"/>
</dbReference>
<feature type="domain" description="HTH araC/xylS-type" evidence="4">
    <location>
        <begin position="158"/>
        <end position="259"/>
    </location>
</feature>
<organism evidence="5 6">
    <name type="scientific">Pedobacter montanisoli</name>
    <dbReference type="NCBI Taxonomy" id="2923277"/>
    <lineage>
        <taxon>Bacteria</taxon>
        <taxon>Pseudomonadati</taxon>
        <taxon>Bacteroidota</taxon>
        <taxon>Sphingobacteriia</taxon>
        <taxon>Sphingobacteriales</taxon>
        <taxon>Sphingobacteriaceae</taxon>
        <taxon>Pedobacter</taxon>
    </lineage>
</organism>
<evidence type="ECO:0000256" key="3">
    <source>
        <dbReference type="ARBA" id="ARBA00023163"/>
    </source>
</evidence>
<dbReference type="PROSITE" id="PS01124">
    <property type="entry name" value="HTH_ARAC_FAMILY_2"/>
    <property type="match status" value="1"/>
</dbReference>
<dbReference type="RefSeq" id="WP_243362161.1">
    <property type="nucleotide sequence ID" value="NZ_JALGBH010000002.1"/>
</dbReference>
<dbReference type="EMBL" id="JALGBH010000002">
    <property type="protein sequence ID" value="MCJ0743097.1"/>
    <property type="molecule type" value="Genomic_DNA"/>
</dbReference>
<comment type="caution">
    <text evidence="5">The sequence shown here is derived from an EMBL/GenBank/DDBJ whole genome shotgun (WGS) entry which is preliminary data.</text>
</comment>
<dbReference type="Proteomes" id="UP001165460">
    <property type="component" value="Unassembled WGS sequence"/>
</dbReference>
<keyword evidence="1" id="KW-0805">Transcription regulation</keyword>
<gene>
    <name evidence="5" type="ORF">MMF97_10270</name>
</gene>